<dbReference type="RefSeq" id="WP_209141417.1">
    <property type="nucleotide sequence ID" value="NZ_JAGHKO010000006.1"/>
</dbReference>
<comment type="caution">
    <text evidence="1">The sequence shown here is derived from an EMBL/GenBank/DDBJ whole genome shotgun (WGS) entry which is preliminary data.</text>
</comment>
<keyword evidence="2" id="KW-1185">Reference proteome</keyword>
<dbReference type="EMBL" id="JAGHKO010000006">
    <property type="protein sequence ID" value="MBO9203363.1"/>
    <property type="molecule type" value="Genomic_DNA"/>
</dbReference>
<sequence length="212" mass="24688">MSRIFLIFSLFIFVKCTDSIECGKNLSNNAIVKEGPFIQMKLNVQPFSSDSIMVNAIITNIRNNELAIYKPMLPSDTSRLELFSVLERESYHNVEFIGQDQPDGEEYLKYENGEPSIFLVPKMDTSNFIILQPRQRLVIASNLAHKFKFKRFLKKGQREFKLVYYRFWPYIINGKQVTEIDSSDHQVKPVYFVASLPENDNPDSMRVAFRIP</sequence>
<proteinExistence type="predicted"/>
<dbReference type="Proteomes" id="UP000677244">
    <property type="component" value="Unassembled WGS sequence"/>
</dbReference>
<gene>
    <name evidence="1" type="ORF">J7I42_23970</name>
</gene>
<reference evidence="1 2" key="1">
    <citation type="submission" date="2021-03" db="EMBL/GenBank/DDBJ databases">
        <title>Assistant Professor.</title>
        <authorList>
            <person name="Huq M.A."/>
        </authorList>
    </citation>
    <scope>NUCLEOTIDE SEQUENCE [LARGE SCALE GENOMIC DNA]</scope>
    <source>
        <strain evidence="1 2">MAH-29</strain>
    </source>
</reference>
<protein>
    <recommendedName>
        <fullName evidence="3">Lipoprotein</fullName>
    </recommendedName>
</protein>
<name>A0ABS3YZK9_9BACT</name>
<evidence type="ECO:0000313" key="1">
    <source>
        <dbReference type="EMBL" id="MBO9203363.1"/>
    </source>
</evidence>
<accession>A0ABS3YZK9</accession>
<evidence type="ECO:0008006" key="3">
    <source>
        <dbReference type="Google" id="ProtNLM"/>
    </source>
</evidence>
<organism evidence="1 2">
    <name type="scientific">Niastella soli</name>
    <dbReference type="NCBI Taxonomy" id="2821487"/>
    <lineage>
        <taxon>Bacteria</taxon>
        <taxon>Pseudomonadati</taxon>
        <taxon>Bacteroidota</taxon>
        <taxon>Chitinophagia</taxon>
        <taxon>Chitinophagales</taxon>
        <taxon>Chitinophagaceae</taxon>
        <taxon>Niastella</taxon>
    </lineage>
</organism>
<evidence type="ECO:0000313" key="2">
    <source>
        <dbReference type="Proteomes" id="UP000677244"/>
    </source>
</evidence>